<organism evidence="1">
    <name type="scientific">Petromyces alliaceus</name>
    <name type="common">Aspergillus alliaceus</name>
    <dbReference type="NCBI Taxonomy" id="209559"/>
    <lineage>
        <taxon>Eukaryota</taxon>
        <taxon>Fungi</taxon>
        <taxon>Dikarya</taxon>
        <taxon>Ascomycota</taxon>
        <taxon>Pezizomycotina</taxon>
        <taxon>Eurotiomycetes</taxon>
        <taxon>Eurotiomycetidae</taxon>
        <taxon>Eurotiales</taxon>
        <taxon>Aspergillaceae</taxon>
        <taxon>Aspergillus</taxon>
        <taxon>Aspergillus subgen. Circumdati</taxon>
    </lineage>
</organism>
<sequence length="363" mass="44080">MVYSLNNCHFITWEYIRVMLMFLRCLQFSYTGGLPQRVSGCWRDVWFQPDPRQPDGIRRREGLGFQRSMDQYGYAWFQDKLNWDTMTFRHPFVPYIVFNNPLLQAAYRARYIQVRDVQLDFLRINQIHQWMQEFSVTLPCLELLEDLLQQLCLCVFQKNIFTHIQYLLQPEHATQALAGEMPLYWTSIKPILIASAQLPLLLQGNHIAVKSIDTLYTWLWEWKDGHYNRHGWKNKPYCMLYRQSYKIIQQVRSQAQARKWKRALRTSFIQSHWLLPYPYSRGFMRKSKESGQEVWWSSYHDRLNRHYRLYYKPEYYLPASYHQHHPTELWRHGRGLTPYMEYAVAPEMKLVRLAKEKLYKKLL</sequence>
<dbReference type="Proteomes" id="UP000326877">
    <property type="component" value="Unassembled WGS sequence"/>
</dbReference>
<dbReference type="AlphaFoldDB" id="A0A5N7BQS8"/>
<name>A0A5N7BQS8_PETAA</name>
<proteinExistence type="predicted"/>
<accession>A0A5N7BQS8</accession>
<evidence type="ECO:0000313" key="1">
    <source>
        <dbReference type="EMBL" id="KAE8383948.1"/>
    </source>
</evidence>
<reference evidence="1" key="1">
    <citation type="submission" date="2019-04" db="EMBL/GenBank/DDBJ databases">
        <title>Friends and foes A comparative genomics studyof 23 Aspergillus species from section Flavi.</title>
        <authorList>
            <consortium name="DOE Joint Genome Institute"/>
            <person name="Kjaerbolling I."/>
            <person name="Vesth T."/>
            <person name="Frisvad J.C."/>
            <person name="Nybo J.L."/>
            <person name="Theobald S."/>
            <person name="Kildgaard S."/>
            <person name="Isbrandt T."/>
            <person name="Kuo A."/>
            <person name="Sato A."/>
            <person name="Lyhne E.K."/>
            <person name="Kogle M.E."/>
            <person name="Wiebenga A."/>
            <person name="Kun R.S."/>
            <person name="Lubbers R.J."/>
            <person name="Makela M.R."/>
            <person name="Barry K."/>
            <person name="Chovatia M."/>
            <person name="Clum A."/>
            <person name="Daum C."/>
            <person name="Haridas S."/>
            <person name="He G."/>
            <person name="LaButti K."/>
            <person name="Lipzen A."/>
            <person name="Mondo S."/>
            <person name="Riley R."/>
            <person name="Salamov A."/>
            <person name="Simmons B.A."/>
            <person name="Magnuson J.K."/>
            <person name="Henrissat B."/>
            <person name="Mortensen U.H."/>
            <person name="Larsen T.O."/>
            <person name="Devries R.P."/>
            <person name="Grigoriev I.V."/>
            <person name="Machida M."/>
            <person name="Baker S.E."/>
            <person name="Andersen M.R."/>
        </authorList>
    </citation>
    <scope>NUCLEOTIDE SEQUENCE [LARGE SCALE GENOMIC DNA]</scope>
    <source>
        <strain evidence="1">IBT 14317</strain>
    </source>
</reference>
<dbReference type="EMBL" id="ML735452">
    <property type="protein sequence ID" value="KAE8383948.1"/>
    <property type="molecule type" value="Genomic_DNA"/>
</dbReference>
<dbReference type="OrthoDB" id="4500767at2759"/>
<gene>
    <name evidence="1" type="ORF">BDV23DRAFT_189730</name>
</gene>
<protein>
    <submittedName>
        <fullName evidence="1">Uncharacterized protein</fullName>
    </submittedName>
</protein>